<name>V4P495_9CAUL</name>
<dbReference type="STRING" id="1121022.GCA_000376105_03403"/>
<evidence type="ECO:0000313" key="2">
    <source>
        <dbReference type="Proteomes" id="UP000017837"/>
    </source>
</evidence>
<dbReference type="OrthoDB" id="7173499at2"/>
<comment type="caution">
    <text evidence="1">The sequence shown here is derived from an EMBL/GenBank/DDBJ whole genome shotgun (WGS) entry which is preliminary data.</text>
</comment>
<gene>
    <name evidence="1" type="ORF">ABENE_15395</name>
</gene>
<keyword evidence="2" id="KW-1185">Reference proteome</keyword>
<protein>
    <submittedName>
        <fullName evidence="1">Uncharacterized protein</fullName>
    </submittedName>
</protein>
<organism evidence="1 2">
    <name type="scientific">Asticcacaulis benevestitus DSM 16100 = ATCC BAA-896</name>
    <dbReference type="NCBI Taxonomy" id="1121022"/>
    <lineage>
        <taxon>Bacteria</taxon>
        <taxon>Pseudomonadati</taxon>
        <taxon>Pseudomonadota</taxon>
        <taxon>Alphaproteobacteria</taxon>
        <taxon>Caulobacterales</taxon>
        <taxon>Caulobacteraceae</taxon>
        <taxon>Asticcacaulis</taxon>
    </lineage>
</organism>
<accession>V4P495</accession>
<proteinExistence type="predicted"/>
<dbReference type="Proteomes" id="UP000017837">
    <property type="component" value="Unassembled WGS sequence"/>
</dbReference>
<dbReference type="RefSeq" id="WP_018083080.1">
    <property type="nucleotide sequence ID" value="NZ_AQWM01000023.1"/>
</dbReference>
<dbReference type="EMBL" id="AWGB01000034">
    <property type="protein sequence ID" value="ESQ88782.1"/>
    <property type="molecule type" value="Genomic_DNA"/>
</dbReference>
<reference evidence="1 2" key="1">
    <citation type="journal article" date="2014" name="Nature">
        <title>Sequential evolution of bacterial morphology by co-option of a developmental regulator.</title>
        <authorList>
            <person name="Jiang C."/>
            <person name="Brown P.J."/>
            <person name="Ducret A."/>
            <person name="Brun Y.V."/>
        </authorList>
    </citation>
    <scope>NUCLEOTIDE SEQUENCE [LARGE SCALE GENOMIC DNA]</scope>
    <source>
        <strain evidence="1 2">DSM 16100</strain>
    </source>
</reference>
<evidence type="ECO:0000313" key="1">
    <source>
        <dbReference type="EMBL" id="ESQ88782.1"/>
    </source>
</evidence>
<sequence length="86" mass="9827">MTPRAYHLIDKNTGEEVFASTDFQFADRPLPNHRIQDAVLHEHYGAPAIVDRVEDQEDGSVHVFIDGSEEVMNDDLVDPDQSYRRS</sequence>
<dbReference type="AlphaFoldDB" id="V4P495"/>
<dbReference type="PATRIC" id="fig|1121022.4.peg.3135"/>